<organism evidence="1 2">
    <name type="scientific">Litorilituus sediminis</name>
    <dbReference type="NCBI Taxonomy" id="718192"/>
    <lineage>
        <taxon>Bacteria</taxon>
        <taxon>Pseudomonadati</taxon>
        <taxon>Pseudomonadota</taxon>
        <taxon>Gammaproteobacteria</taxon>
        <taxon>Alteromonadales</taxon>
        <taxon>Colwelliaceae</taxon>
        <taxon>Litorilituus</taxon>
    </lineage>
</organism>
<dbReference type="RefSeq" id="WP_130603659.1">
    <property type="nucleotide sequence ID" value="NZ_CP034759.1"/>
</dbReference>
<dbReference type="EMBL" id="CP034759">
    <property type="protein sequence ID" value="QBG36990.1"/>
    <property type="molecule type" value="Genomic_DNA"/>
</dbReference>
<evidence type="ECO:0000313" key="2">
    <source>
        <dbReference type="Proteomes" id="UP000290244"/>
    </source>
</evidence>
<proteinExistence type="predicted"/>
<dbReference type="AlphaFoldDB" id="A0A4V0ZGE2"/>
<accession>A0A4V0ZGE2</accession>
<evidence type="ECO:0000313" key="1">
    <source>
        <dbReference type="EMBL" id="QBG36990.1"/>
    </source>
</evidence>
<name>A0A4V0ZGE2_9GAMM</name>
<dbReference type="KEGG" id="lsd:EMK97_15305"/>
<protein>
    <submittedName>
        <fullName evidence="1">Uncharacterized protein</fullName>
    </submittedName>
</protein>
<dbReference type="OrthoDB" id="9180239at2"/>
<sequence length="138" mass="15586">MDKKDVPQDNSATYQGQKKLIYAVDESGHYQGVTSTGWEVESFATQMAVDELQQQSDEALIKAQNGEVSSLAYHMLRLRFDLVSLAQTTGFFQWQIKRHLTPKVFAKLSDKKLAIYGDVMKMTIAELKSLPNHNDSTN</sequence>
<keyword evidence="2" id="KW-1185">Reference proteome</keyword>
<reference evidence="1 2" key="1">
    <citation type="submission" date="2018-12" db="EMBL/GenBank/DDBJ databases">
        <title>Complete genome of Litorilituus sediminis.</title>
        <authorList>
            <person name="Liu A."/>
            <person name="Rong J."/>
        </authorList>
    </citation>
    <scope>NUCLEOTIDE SEQUENCE [LARGE SCALE GENOMIC DNA]</scope>
    <source>
        <strain evidence="1 2">JCM 17549</strain>
    </source>
</reference>
<gene>
    <name evidence="1" type="ORF">EMK97_15305</name>
</gene>
<dbReference type="Proteomes" id="UP000290244">
    <property type="component" value="Chromosome"/>
</dbReference>